<feature type="compositionally biased region" description="Polar residues" evidence="1">
    <location>
        <begin position="1"/>
        <end position="12"/>
    </location>
</feature>
<reference evidence="3" key="1">
    <citation type="submission" date="2015-09" db="EMBL/GenBank/DDBJ databases">
        <authorList>
            <consortium name="Pathogen Informatics"/>
        </authorList>
    </citation>
    <scope>NUCLEOTIDE SEQUENCE [LARGE SCALE GENOMIC DNA]</scope>
    <source>
        <strain evidence="3">Lake Konstanz</strain>
    </source>
</reference>
<dbReference type="VEuPathDB" id="TriTrypDB:BSAL_61945"/>
<dbReference type="EMBL" id="CYKH01000310">
    <property type="protein sequence ID" value="CUI12912.1"/>
    <property type="molecule type" value="Genomic_DNA"/>
</dbReference>
<accession>A0A0S4KK51</accession>
<evidence type="ECO:0000313" key="2">
    <source>
        <dbReference type="EMBL" id="CUI12912.1"/>
    </source>
</evidence>
<dbReference type="Proteomes" id="UP000051952">
    <property type="component" value="Unassembled WGS sequence"/>
</dbReference>
<organism evidence="2 3">
    <name type="scientific">Bodo saltans</name>
    <name type="common">Flagellated protozoan</name>
    <dbReference type="NCBI Taxonomy" id="75058"/>
    <lineage>
        <taxon>Eukaryota</taxon>
        <taxon>Discoba</taxon>
        <taxon>Euglenozoa</taxon>
        <taxon>Kinetoplastea</taxon>
        <taxon>Metakinetoplastina</taxon>
        <taxon>Eubodonida</taxon>
        <taxon>Bodonidae</taxon>
        <taxon>Bodo</taxon>
    </lineage>
</organism>
<proteinExistence type="predicted"/>
<feature type="region of interest" description="Disordered" evidence="1">
    <location>
        <begin position="1"/>
        <end position="20"/>
    </location>
</feature>
<sequence>MRATPTKNPQNQRNKKRGAPISSCAIERWEIYDPMLDPHNSDFFLERRSVQETTDNVLVHERKSSNIKTNYIQTNKQTKKHSQQTRATPTKNHNLKEIRNEEHQFLLAQSREAEKCHLKLFDNNGEIFLFPQSLRFCSSTTLCLPQRLVILRKRQREHHEDKRAGLGVFAVMMK</sequence>
<gene>
    <name evidence="2" type="ORF">BSAL_61945</name>
</gene>
<dbReference type="AlphaFoldDB" id="A0A0S4KK51"/>
<protein>
    <submittedName>
        <fullName evidence="2">Uncharacterized protein</fullName>
    </submittedName>
</protein>
<name>A0A0S4KK51_BODSA</name>
<evidence type="ECO:0000313" key="3">
    <source>
        <dbReference type="Proteomes" id="UP000051952"/>
    </source>
</evidence>
<evidence type="ECO:0000256" key="1">
    <source>
        <dbReference type="SAM" id="MobiDB-lite"/>
    </source>
</evidence>
<keyword evidence="3" id="KW-1185">Reference proteome</keyword>